<evidence type="ECO:0000313" key="1">
    <source>
        <dbReference type="EMBL" id="MQY31171.1"/>
    </source>
</evidence>
<comment type="caution">
    <text evidence="1">The sequence shown here is derived from an EMBL/GenBank/DDBJ whole genome shotgun (WGS) entry which is preliminary data.</text>
</comment>
<dbReference type="Gene3D" id="2.30.110.10">
    <property type="entry name" value="Electron Transport, Fmn-binding Protein, Chain A"/>
    <property type="match status" value="1"/>
</dbReference>
<dbReference type="Proteomes" id="UP000431401">
    <property type="component" value="Unassembled WGS sequence"/>
</dbReference>
<protein>
    <recommendedName>
        <fullName evidence="3">DUF385 domain-containing protein</fullName>
    </recommendedName>
</protein>
<dbReference type="InterPro" id="IPR012349">
    <property type="entry name" value="Split_barrel_FMN-bd"/>
</dbReference>
<dbReference type="InterPro" id="IPR004378">
    <property type="entry name" value="F420H2_quin_Rdtase"/>
</dbReference>
<dbReference type="Pfam" id="PF04075">
    <property type="entry name" value="F420H2_quin_red"/>
    <property type="match status" value="1"/>
</dbReference>
<dbReference type="AlphaFoldDB" id="A0A7K0DZT9"/>
<dbReference type="GO" id="GO:0016491">
    <property type="term" value="F:oxidoreductase activity"/>
    <property type="evidence" value="ECO:0007669"/>
    <property type="project" value="InterPro"/>
</dbReference>
<name>A0A7K0DZT9_9NOCA</name>
<sequence length="119" mass="12978">MELGKVLAPVIHGFNGGIVALTKAPYIGPRVSRYITEITYVGRKSGRTITTPVGYTRSGDDVTIAVSMPEQKSWWRNFLGDGGPISIRLDGAERSGHAVTQRDDKGVRVQIRLDPIRSA</sequence>
<organism evidence="1 2">
    <name type="scientific">Nocardia aurantia</name>
    <dbReference type="NCBI Taxonomy" id="2585199"/>
    <lineage>
        <taxon>Bacteria</taxon>
        <taxon>Bacillati</taxon>
        <taxon>Actinomycetota</taxon>
        <taxon>Actinomycetes</taxon>
        <taxon>Mycobacteriales</taxon>
        <taxon>Nocardiaceae</taxon>
        <taxon>Nocardia</taxon>
    </lineage>
</organism>
<keyword evidence="2" id="KW-1185">Reference proteome</keyword>
<gene>
    <name evidence="1" type="ORF">NRB56_67790</name>
</gene>
<dbReference type="EMBL" id="WEGI01000017">
    <property type="protein sequence ID" value="MQY31171.1"/>
    <property type="molecule type" value="Genomic_DNA"/>
</dbReference>
<dbReference type="RefSeq" id="WP_194291090.1">
    <property type="nucleotide sequence ID" value="NZ_WEGI01000017.1"/>
</dbReference>
<proteinExistence type="predicted"/>
<evidence type="ECO:0000313" key="2">
    <source>
        <dbReference type="Proteomes" id="UP000431401"/>
    </source>
</evidence>
<accession>A0A7K0DZT9</accession>
<reference evidence="1 2" key="1">
    <citation type="submission" date="2019-10" db="EMBL/GenBank/DDBJ databases">
        <title>Nocardia macrotermitis sp. nov. and Nocardia aurantia sp. nov., isolated from the gut of fungus growing-termite Macrotermes natalensis.</title>
        <authorList>
            <person name="Benndorf R."/>
            <person name="Schwitalla J."/>
            <person name="Martin K."/>
            <person name="De Beer W."/>
            <person name="Kaster A.-K."/>
            <person name="Vollmers J."/>
            <person name="Poulsen M."/>
            <person name="Beemelmanns C."/>
        </authorList>
    </citation>
    <scope>NUCLEOTIDE SEQUENCE [LARGE SCALE GENOMIC DNA]</scope>
    <source>
        <strain evidence="1 2">RB56</strain>
    </source>
</reference>
<evidence type="ECO:0008006" key="3">
    <source>
        <dbReference type="Google" id="ProtNLM"/>
    </source>
</evidence>